<dbReference type="Proteomes" id="UP000199310">
    <property type="component" value="Unassembled WGS sequence"/>
</dbReference>
<evidence type="ECO:0000313" key="2">
    <source>
        <dbReference type="Proteomes" id="UP000199310"/>
    </source>
</evidence>
<sequence length="78" mass="8776">MMKFTIVTLLILIAVHPSRSGISNADYSYDVFKPIDSIILMKTSQNIQKLDAAIHQLHDVSKQYDSIKRMIITTAPDA</sequence>
<keyword evidence="2" id="KW-1185">Reference proteome</keyword>
<organism evidence="1 2">
    <name type="scientific">Chitinophaga arvensicola</name>
    <dbReference type="NCBI Taxonomy" id="29529"/>
    <lineage>
        <taxon>Bacteria</taxon>
        <taxon>Pseudomonadati</taxon>
        <taxon>Bacteroidota</taxon>
        <taxon>Chitinophagia</taxon>
        <taxon>Chitinophagales</taxon>
        <taxon>Chitinophagaceae</taxon>
        <taxon>Chitinophaga</taxon>
    </lineage>
</organism>
<dbReference type="STRING" id="29529.SAMN04488122_2498"/>
<dbReference type="AlphaFoldDB" id="A0A1I0R9A6"/>
<dbReference type="EMBL" id="FOJG01000001">
    <property type="protein sequence ID" value="SEW37351.1"/>
    <property type="molecule type" value="Genomic_DNA"/>
</dbReference>
<proteinExistence type="predicted"/>
<protein>
    <submittedName>
        <fullName evidence="1">Uncharacterized protein</fullName>
    </submittedName>
</protein>
<name>A0A1I0R9A6_9BACT</name>
<accession>A0A1I0R9A6</accession>
<reference evidence="2" key="1">
    <citation type="submission" date="2016-10" db="EMBL/GenBank/DDBJ databases">
        <authorList>
            <person name="Varghese N."/>
            <person name="Submissions S."/>
        </authorList>
    </citation>
    <scope>NUCLEOTIDE SEQUENCE [LARGE SCALE GENOMIC DNA]</scope>
    <source>
        <strain evidence="2">DSM 3695</strain>
    </source>
</reference>
<dbReference type="RefSeq" id="WP_089895100.1">
    <property type="nucleotide sequence ID" value="NZ_FOJG01000001.1"/>
</dbReference>
<evidence type="ECO:0000313" key="1">
    <source>
        <dbReference type="EMBL" id="SEW37351.1"/>
    </source>
</evidence>
<gene>
    <name evidence="1" type="ORF">SAMN04488122_2498</name>
</gene>